<dbReference type="Pfam" id="PF01497">
    <property type="entry name" value="Peripla_BP_2"/>
    <property type="match status" value="1"/>
</dbReference>
<feature type="domain" description="Fe/B12 periplasmic-binding" evidence="2">
    <location>
        <begin position="260"/>
        <end position="528"/>
    </location>
</feature>
<dbReference type="PANTHER" id="PTHR30535:SF34">
    <property type="entry name" value="MOLYBDATE-BINDING PROTEIN MOLA"/>
    <property type="match status" value="1"/>
</dbReference>
<name>A0A7V5H5V1_CALAY</name>
<protein>
    <recommendedName>
        <fullName evidence="2">Fe/B12 periplasmic-binding domain-containing protein</fullName>
    </recommendedName>
</protein>
<dbReference type="SUPFAM" id="SSF50974">
    <property type="entry name" value="Nitrous oxide reductase, N-terminal domain"/>
    <property type="match status" value="1"/>
</dbReference>
<dbReference type="InterPro" id="IPR011045">
    <property type="entry name" value="N2O_reductase_N"/>
</dbReference>
<dbReference type="PROSITE" id="PS50983">
    <property type="entry name" value="FE_B12_PBP"/>
    <property type="match status" value="1"/>
</dbReference>
<comment type="caution">
    <text evidence="3">The sequence shown here is derived from an EMBL/GenBank/DDBJ whole genome shotgun (WGS) entry which is preliminary data.</text>
</comment>
<dbReference type="InterPro" id="IPR002491">
    <property type="entry name" value="ABC_transptr_periplasmic_BD"/>
</dbReference>
<accession>A0A7V5H5V1</accession>
<organism evidence="3">
    <name type="scientific">Caldithrix abyssi</name>
    <dbReference type="NCBI Taxonomy" id="187145"/>
    <lineage>
        <taxon>Bacteria</taxon>
        <taxon>Pseudomonadati</taxon>
        <taxon>Calditrichota</taxon>
        <taxon>Calditrichia</taxon>
        <taxon>Calditrichales</taxon>
        <taxon>Calditrichaceae</taxon>
        <taxon>Caldithrix</taxon>
    </lineage>
</organism>
<evidence type="ECO:0000259" key="2">
    <source>
        <dbReference type="PROSITE" id="PS50983"/>
    </source>
</evidence>
<dbReference type="InterPro" id="IPR015943">
    <property type="entry name" value="WD40/YVTN_repeat-like_dom_sf"/>
</dbReference>
<dbReference type="Pfam" id="PF16819">
    <property type="entry name" value="DUF5074"/>
    <property type="match status" value="1"/>
</dbReference>
<dbReference type="InterPro" id="IPR050902">
    <property type="entry name" value="ABC_Transporter_SBP"/>
</dbReference>
<dbReference type="NCBIfam" id="NF038402">
    <property type="entry name" value="TroA_like"/>
    <property type="match status" value="1"/>
</dbReference>
<dbReference type="PROSITE" id="PS51257">
    <property type="entry name" value="PROKAR_LIPOPROTEIN"/>
    <property type="match status" value="1"/>
</dbReference>
<dbReference type="Gene3D" id="2.130.10.10">
    <property type="entry name" value="YVTN repeat-like/Quinoprotein amine dehydrogenase"/>
    <property type="match status" value="1"/>
</dbReference>
<dbReference type="Proteomes" id="UP000886111">
    <property type="component" value="Unassembled WGS sequence"/>
</dbReference>
<evidence type="ECO:0000256" key="1">
    <source>
        <dbReference type="ARBA" id="ARBA00022729"/>
    </source>
</evidence>
<dbReference type="AlphaFoldDB" id="A0A7V5H5V1"/>
<dbReference type="PANTHER" id="PTHR30535">
    <property type="entry name" value="VITAMIN B12-BINDING PROTEIN"/>
    <property type="match status" value="1"/>
</dbReference>
<gene>
    <name evidence="3" type="ORF">ENL21_09835</name>
</gene>
<dbReference type="GO" id="GO:0071281">
    <property type="term" value="P:cellular response to iron ion"/>
    <property type="evidence" value="ECO:0007669"/>
    <property type="project" value="TreeGrafter"/>
</dbReference>
<reference evidence="3" key="1">
    <citation type="journal article" date="2020" name="mSystems">
        <title>Genome- and Community-Level Interaction Insights into Carbon Utilization and Element Cycling Functions of Hydrothermarchaeota in Hydrothermal Sediment.</title>
        <authorList>
            <person name="Zhou Z."/>
            <person name="Liu Y."/>
            <person name="Xu W."/>
            <person name="Pan J."/>
            <person name="Luo Z.H."/>
            <person name="Li M."/>
        </authorList>
    </citation>
    <scope>NUCLEOTIDE SEQUENCE [LARGE SCALE GENOMIC DNA]</scope>
    <source>
        <strain evidence="3">HyVt-76</strain>
    </source>
</reference>
<dbReference type="InterPro" id="IPR054828">
    <property type="entry name" value="Vit_B12_bind_prot"/>
</dbReference>
<sequence length="528" mass="57629">MKRIFLFLISSLILFSCEKDPTGAGKEKQAQSVGAFIVNEGNFGKGNGSLSFYSYADQTVQNEIFKSVNKRPLGDTPNSMTIHDSLGFIVVNNSNTIEVVSLKTWKSKKTIVLEGGPSPRHLAVVSDDKAYVSNLFANNVAVIDLKSLSLSGKTIAVGANPEEIAVASGKAFVLNSGFGAANTISVIDVAQDKVVKTITVADNPTSVILDDDDELNVLCTGRWPAWGDSTDQGTNGAVIVIDPQSLTVVDSTAIEGHPSEITYAGDDVAYFLLNGSVVKFSTSENKVIAVSDFCSYPPEVEQKERVGGLLNPNLEKILLLRPDVLLGTPAHASLGSKLKAQQIPVILLPNDRLEDIFFTIDSIGRLLDCRPQAKKLVQSIKDSLNYYHSVAQQSIHYSPTAALIIGRDAGSVRHLTVAGPHTFLDSLWTMLGGQNIFSDLKVKYSQVGQESFLLRKPQVIIEFKFKEPWSAQKDSLNRLEWQPLKEIPAIKQGNIFVLTGDHTLIPGPRIYRLARDYLQIFKKLNGNE</sequence>
<dbReference type="EMBL" id="DRTD01000740">
    <property type="protein sequence ID" value="HHE56072.1"/>
    <property type="molecule type" value="Genomic_DNA"/>
</dbReference>
<dbReference type="InterPro" id="IPR031815">
    <property type="entry name" value="DUF5074"/>
</dbReference>
<dbReference type="SUPFAM" id="SSF53807">
    <property type="entry name" value="Helical backbone' metal receptor"/>
    <property type="match status" value="1"/>
</dbReference>
<proteinExistence type="predicted"/>
<dbReference type="Gene3D" id="3.40.50.1980">
    <property type="entry name" value="Nitrogenase molybdenum iron protein domain"/>
    <property type="match status" value="1"/>
</dbReference>
<evidence type="ECO:0000313" key="3">
    <source>
        <dbReference type="EMBL" id="HHE56072.1"/>
    </source>
</evidence>
<keyword evidence="1" id="KW-0732">Signal</keyword>